<gene>
    <name evidence="9" type="ORF">D9Q98_004123</name>
</gene>
<comment type="similarity">
    <text evidence="2">Belongs to the VPS54 family.</text>
</comment>
<accession>A0A9D4TRB1</accession>
<dbReference type="OrthoDB" id="10259024at2759"/>
<feature type="compositionally biased region" description="Low complexity" evidence="7">
    <location>
        <begin position="742"/>
        <end position="755"/>
    </location>
</feature>
<dbReference type="InterPro" id="IPR039745">
    <property type="entry name" value="Vps54"/>
</dbReference>
<evidence type="ECO:0000313" key="10">
    <source>
        <dbReference type="Proteomes" id="UP001055712"/>
    </source>
</evidence>
<dbReference type="Pfam" id="PF07928">
    <property type="entry name" value="Vps54"/>
    <property type="match status" value="1"/>
</dbReference>
<dbReference type="GO" id="GO:0005829">
    <property type="term" value="C:cytosol"/>
    <property type="evidence" value="ECO:0007669"/>
    <property type="project" value="GOC"/>
</dbReference>
<feature type="region of interest" description="Disordered" evidence="7">
    <location>
        <begin position="435"/>
        <end position="463"/>
    </location>
</feature>
<evidence type="ECO:0000256" key="1">
    <source>
        <dbReference type="ARBA" id="ARBA00004601"/>
    </source>
</evidence>
<feature type="region of interest" description="Disordered" evidence="7">
    <location>
        <begin position="936"/>
        <end position="957"/>
    </location>
</feature>
<feature type="region of interest" description="Disordered" evidence="7">
    <location>
        <begin position="362"/>
        <end position="382"/>
    </location>
</feature>
<feature type="region of interest" description="Disordered" evidence="7">
    <location>
        <begin position="716"/>
        <end position="755"/>
    </location>
</feature>
<keyword evidence="6" id="KW-0175">Coiled coil</keyword>
<sequence length="1198" mass="125419">MEEAEARVPSLPPGTLPEVTLQDFSRYLRSIGDRLQSYEQDRQALSQQRKPQALNPDELRASQGQGLVAAMRDVPAPFFQESFDVDQQQLWEELVQVDSEGVRQQSLERLSGYLEVVEAHLVREIAARTDNFFDASGYIQDVRGSVARLYVQVSALRKQMHALEQETAAQLQTSQRLLRQRANLAATLDVLRTMDGVAQAQGALQGLLPRSGGVAADYGGAIDVLEVLQGVLDDETLLALECFKHLPQQIGETAQAVDDLMTSDFLERTRFSAQAAAVAGGIRDRLRAQVAAAEAGGHSSAGPRRRRSSASAASSAAPSRQLSAEESAELAAAAAVKLTDGAEALQRLSGWLERLAAAGGGMNGGGMGSNIGEGDDDEEEGGEALQEALLPLVIGLQRMGRLPAAMRDLKASSVAGLKELLSQVLEACLEVLDPEPSPGDSSHLLAGPRSASPGREPPTAAEKLQRLPGQDFQWVLEAVVLAAAAFLGHCQAIGEAVSLILSLAQAPAQQLAAAERDMAECRAAVAEAATARWSKLLGSRARGGGTEGGGGGTGARLPDLQGVLELTDVMAALVERHGGTRGVLGLRTALQQLCKATLDDMHGKALSKLTTLLDQEQWVPVQVPLQFQELIEELEQQGAAAALSAAQTSAQASAAATAGAGARAAAVAAHPHPRRHTAAPVLGGGHANGVSGGGSGGAANGSAGAWPADALPVAAAAAGGGGGADSEGTAVPRKFTITPHDGPSQPGTAAAPGAAAAAPSSSSAATAAAGAAVEQAARAPFAPVLVVAGQGYHVVNTQLLLLSMLREYRRFHAAMPGFAAEVAQRVLELLKVFNSRTCQLVLGAGAMQVSGLKSITAKHLAISCQCLGAFMALHPALLALFTAGVAPPRLSMLTADFKRALQDYRIHHEELCSKLVSIMRERLSINLKQLPAQAAAWSGGGGGQHRPLDDPGDQPPPSAFAATCAKQLTILSGALAPLLLPAELHGILGRIALMFSRTLSEAYELLEPHGPAWEQQLRADVQFLLNCLRNLPQDPGQRDTNLERLTQLFERRFLAAAQAPELPRDRDREMAAALAQQAQQAQQPQVEPQVQQAEVQQAQPQRKEVQAQPEARSQEQHPPAGPLGGLPAARSHPHDAAAGAKEEVAATRGADEALEMGEVAIRPHQLQQQQLVAKSSSGLQQPGGELVQEQDAGNTGCD</sequence>
<evidence type="ECO:0000313" key="9">
    <source>
        <dbReference type="EMBL" id="KAI3432574.1"/>
    </source>
</evidence>
<evidence type="ECO:0000256" key="6">
    <source>
        <dbReference type="ARBA" id="ARBA00023054"/>
    </source>
</evidence>
<feature type="domain" description="Vacuolar protein sorting-associated protein 54 C-terminal" evidence="8">
    <location>
        <begin position="790"/>
        <end position="922"/>
    </location>
</feature>
<dbReference type="GO" id="GO:0000938">
    <property type="term" value="C:GARP complex"/>
    <property type="evidence" value="ECO:0007669"/>
    <property type="project" value="InterPro"/>
</dbReference>
<feature type="compositionally biased region" description="Low complexity" evidence="7">
    <location>
        <begin position="1071"/>
        <end position="1100"/>
    </location>
</feature>
<feature type="compositionally biased region" description="Gly residues" evidence="7">
    <location>
        <begin position="362"/>
        <end position="371"/>
    </location>
</feature>
<feature type="compositionally biased region" description="Acidic residues" evidence="7">
    <location>
        <begin position="373"/>
        <end position="382"/>
    </location>
</feature>
<dbReference type="PANTHER" id="PTHR12965">
    <property type="entry name" value="VACUOLAR PROTEIN SORTING 54"/>
    <property type="match status" value="1"/>
</dbReference>
<evidence type="ECO:0000256" key="2">
    <source>
        <dbReference type="ARBA" id="ARBA00009150"/>
    </source>
</evidence>
<feature type="compositionally biased region" description="Low complexity" evidence="7">
    <location>
        <begin position="309"/>
        <end position="322"/>
    </location>
</feature>
<evidence type="ECO:0000256" key="7">
    <source>
        <dbReference type="SAM" id="MobiDB-lite"/>
    </source>
</evidence>
<feature type="region of interest" description="Disordered" evidence="7">
    <location>
        <begin position="1059"/>
        <end position="1198"/>
    </location>
</feature>
<dbReference type="Proteomes" id="UP001055712">
    <property type="component" value="Unassembled WGS sequence"/>
</dbReference>
<reference evidence="9" key="2">
    <citation type="submission" date="2020-11" db="EMBL/GenBank/DDBJ databases">
        <authorList>
            <person name="Cecchin M."/>
            <person name="Marcolungo L."/>
            <person name="Rossato M."/>
            <person name="Girolomoni L."/>
            <person name="Cosentino E."/>
            <person name="Cuine S."/>
            <person name="Li-Beisson Y."/>
            <person name="Delledonne M."/>
            <person name="Ballottari M."/>
        </authorList>
    </citation>
    <scope>NUCLEOTIDE SEQUENCE</scope>
    <source>
        <strain evidence="9">211/11P</strain>
        <tissue evidence="9">Whole cell</tissue>
    </source>
</reference>
<dbReference type="GO" id="GO:0015031">
    <property type="term" value="P:protein transport"/>
    <property type="evidence" value="ECO:0007669"/>
    <property type="project" value="UniProtKB-KW"/>
</dbReference>
<feature type="region of interest" description="Disordered" evidence="7">
    <location>
        <begin position="293"/>
        <end position="322"/>
    </location>
</feature>
<dbReference type="GO" id="GO:0006896">
    <property type="term" value="P:Golgi to vacuole transport"/>
    <property type="evidence" value="ECO:0007669"/>
    <property type="project" value="TreeGrafter"/>
</dbReference>
<feature type="compositionally biased region" description="Polar residues" evidence="7">
    <location>
        <begin position="1165"/>
        <end position="1180"/>
    </location>
</feature>
<evidence type="ECO:0000256" key="3">
    <source>
        <dbReference type="ARBA" id="ARBA00022448"/>
    </source>
</evidence>
<organism evidence="9 10">
    <name type="scientific">Chlorella vulgaris</name>
    <name type="common">Green alga</name>
    <dbReference type="NCBI Taxonomy" id="3077"/>
    <lineage>
        <taxon>Eukaryota</taxon>
        <taxon>Viridiplantae</taxon>
        <taxon>Chlorophyta</taxon>
        <taxon>core chlorophytes</taxon>
        <taxon>Trebouxiophyceae</taxon>
        <taxon>Chlorellales</taxon>
        <taxon>Chlorellaceae</taxon>
        <taxon>Chlorella clade</taxon>
        <taxon>Chlorella</taxon>
    </lineage>
</organism>
<keyword evidence="3" id="KW-0813">Transport</keyword>
<dbReference type="Gene3D" id="6.10.250.860">
    <property type="match status" value="1"/>
</dbReference>
<keyword evidence="4" id="KW-0653">Protein transport</keyword>
<evidence type="ECO:0000256" key="5">
    <source>
        <dbReference type="ARBA" id="ARBA00023034"/>
    </source>
</evidence>
<feature type="compositionally biased region" description="Basic and acidic residues" evidence="7">
    <location>
        <begin position="1132"/>
        <end position="1151"/>
    </location>
</feature>
<evidence type="ECO:0000259" key="8">
    <source>
        <dbReference type="Pfam" id="PF07928"/>
    </source>
</evidence>
<keyword evidence="10" id="KW-1185">Reference proteome</keyword>
<feature type="compositionally biased region" description="Low complexity" evidence="7">
    <location>
        <begin position="293"/>
        <end position="302"/>
    </location>
</feature>
<protein>
    <recommendedName>
        <fullName evidence="8">Vacuolar protein sorting-associated protein 54 C-terminal domain-containing protein</fullName>
    </recommendedName>
</protein>
<keyword evidence="5" id="KW-0333">Golgi apparatus</keyword>
<feature type="region of interest" description="Disordered" evidence="7">
    <location>
        <begin position="665"/>
        <end position="686"/>
    </location>
</feature>
<dbReference type="EMBL" id="SIDB01000005">
    <property type="protein sequence ID" value="KAI3432574.1"/>
    <property type="molecule type" value="Genomic_DNA"/>
</dbReference>
<comment type="subcellular location">
    <subcellularLocation>
        <location evidence="1">Golgi apparatus</location>
        <location evidence="1">trans-Golgi network</location>
    </subcellularLocation>
</comment>
<dbReference type="GO" id="GO:0042147">
    <property type="term" value="P:retrograde transport, endosome to Golgi"/>
    <property type="evidence" value="ECO:0007669"/>
    <property type="project" value="InterPro"/>
</dbReference>
<reference evidence="9" key="1">
    <citation type="journal article" date="2019" name="Plant J.">
        <title>Chlorella vulgaris genome assembly and annotation reveals the molecular basis for metabolic acclimation to high light conditions.</title>
        <authorList>
            <person name="Cecchin M."/>
            <person name="Marcolungo L."/>
            <person name="Rossato M."/>
            <person name="Girolomoni L."/>
            <person name="Cosentino E."/>
            <person name="Cuine S."/>
            <person name="Li-Beisson Y."/>
            <person name="Delledonne M."/>
            <person name="Ballottari M."/>
        </authorList>
    </citation>
    <scope>NUCLEOTIDE SEQUENCE</scope>
    <source>
        <strain evidence="9">211/11P</strain>
    </source>
</reference>
<dbReference type="PANTHER" id="PTHR12965:SF0">
    <property type="entry name" value="VACUOLAR PROTEIN SORTING-ASSOCIATED PROTEIN 54"/>
    <property type="match status" value="1"/>
</dbReference>
<comment type="caution">
    <text evidence="9">The sequence shown here is derived from an EMBL/GenBank/DDBJ whole genome shotgun (WGS) entry which is preliminary data.</text>
</comment>
<dbReference type="GO" id="GO:0019905">
    <property type="term" value="F:syntaxin binding"/>
    <property type="evidence" value="ECO:0007669"/>
    <property type="project" value="TreeGrafter"/>
</dbReference>
<dbReference type="AlphaFoldDB" id="A0A9D4TRB1"/>
<dbReference type="InterPro" id="IPR012501">
    <property type="entry name" value="Vps54_C"/>
</dbReference>
<name>A0A9D4TRB1_CHLVU</name>
<evidence type="ECO:0000256" key="4">
    <source>
        <dbReference type="ARBA" id="ARBA00022927"/>
    </source>
</evidence>
<proteinExistence type="inferred from homology"/>